<reference evidence="2 3" key="1">
    <citation type="submission" date="2019-05" db="EMBL/GenBank/DDBJ databases">
        <title>Another draft genome of Portunus trituberculatus and its Hox gene families provides insights of decapod evolution.</title>
        <authorList>
            <person name="Jeong J.-H."/>
            <person name="Song I."/>
            <person name="Kim S."/>
            <person name="Choi T."/>
            <person name="Kim D."/>
            <person name="Ryu S."/>
            <person name="Kim W."/>
        </authorList>
    </citation>
    <scope>NUCLEOTIDE SEQUENCE [LARGE SCALE GENOMIC DNA]</scope>
    <source>
        <tissue evidence="2">Muscle</tissue>
    </source>
</reference>
<sequence length="122" mass="13467">MWARSVGACGASRLQATPAHKAEEWRCGRAERWTGGPLWPRREAVRAVPRAGPLHRRPKGTALPVAEGREGGRAWYSEAAKHRPWPPAEASTRPAINIGGSFGSFPQPFPRAGQRPVYYHVH</sequence>
<evidence type="ECO:0000313" key="3">
    <source>
        <dbReference type="Proteomes" id="UP000324222"/>
    </source>
</evidence>
<evidence type="ECO:0000256" key="1">
    <source>
        <dbReference type="SAM" id="MobiDB-lite"/>
    </source>
</evidence>
<name>A0A5B7HHA5_PORTR</name>
<organism evidence="2 3">
    <name type="scientific">Portunus trituberculatus</name>
    <name type="common">Swimming crab</name>
    <name type="synonym">Neptunus trituberculatus</name>
    <dbReference type="NCBI Taxonomy" id="210409"/>
    <lineage>
        <taxon>Eukaryota</taxon>
        <taxon>Metazoa</taxon>
        <taxon>Ecdysozoa</taxon>
        <taxon>Arthropoda</taxon>
        <taxon>Crustacea</taxon>
        <taxon>Multicrustacea</taxon>
        <taxon>Malacostraca</taxon>
        <taxon>Eumalacostraca</taxon>
        <taxon>Eucarida</taxon>
        <taxon>Decapoda</taxon>
        <taxon>Pleocyemata</taxon>
        <taxon>Brachyura</taxon>
        <taxon>Eubrachyura</taxon>
        <taxon>Portunoidea</taxon>
        <taxon>Portunidae</taxon>
        <taxon>Portuninae</taxon>
        <taxon>Portunus</taxon>
    </lineage>
</organism>
<keyword evidence="3" id="KW-1185">Reference proteome</keyword>
<evidence type="ECO:0000313" key="2">
    <source>
        <dbReference type="EMBL" id="MPC68238.1"/>
    </source>
</evidence>
<feature type="region of interest" description="Disordered" evidence="1">
    <location>
        <begin position="80"/>
        <end position="99"/>
    </location>
</feature>
<accession>A0A5B7HHA5</accession>
<protein>
    <submittedName>
        <fullName evidence="2">Uncharacterized protein</fullName>
    </submittedName>
</protein>
<dbReference type="EMBL" id="VSRR010027527">
    <property type="protein sequence ID" value="MPC68238.1"/>
    <property type="molecule type" value="Genomic_DNA"/>
</dbReference>
<dbReference type="AlphaFoldDB" id="A0A5B7HHA5"/>
<feature type="region of interest" description="Disordered" evidence="1">
    <location>
        <begin position="50"/>
        <end position="69"/>
    </location>
</feature>
<gene>
    <name evidence="2" type="ORF">E2C01_062435</name>
</gene>
<proteinExistence type="predicted"/>
<comment type="caution">
    <text evidence="2">The sequence shown here is derived from an EMBL/GenBank/DDBJ whole genome shotgun (WGS) entry which is preliminary data.</text>
</comment>
<dbReference type="Proteomes" id="UP000324222">
    <property type="component" value="Unassembled WGS sequence"/>
</dbReference>